<name>A0A0F8ZE17_9ZZZZ</name>
<accession>A0A0F8ZE17</accession>
<organism evidence="1">
    <name type="scientific">marine sediment metagenome</name>
    <dbReference type="NCBI Taxonomy" id="412755"/>
    <lineage>
        <taxon>unclassified sequences</taxon>
        <taxon>metagenomes</taxon>
        <taxon>ecological metagenomes</taxon>
    </lineage>
</organism>
<sequence length="116" mass="12988">MADRVIFMGWNRPVIGREQQALQLFQRAMEFWGKLQAEGRIESFEPVLLSDHGGDLNGFVMVKGEAGKLSEIQEDDTYIDITIEAGYCLDGYGVLNGFIGDDLADRLSRWSKLLGS</sequence>
<evidence type="ECO:0000313" key="1">
    <source>
        <dbReference type="EMBL" id="KKK84190.1"/>
    </source>
</evidence>
<dbReference type="AlphaFoldDB" id="A0A0F8ZE17"/>
<gene>
    <name evidence="1" type="ORF">LCGC14_2785840</name>
</gene>
<comment type="caution">
    <text evidence="1">The sequence shown here is derived from an EMBL/GenBank/DDBJ whole genome shotgun (WGS) entry which is preliminary data.</text>
</comment>
<protein>
    <submittedName>
        <fullName evidence="1">Uncharacterized protein</fullName>
    </submittedName>
</protein>
<dbReference type="EMBL" id="LAZR01051887">
    <property type="protein sequence ID" value="KKK84190.1"/>
    <property type="molecule type" value="Genomic_DNA"/>
</dbReference>
<reference evidence="1" key="1">
    <citation type="journal article" date="2015" name="Nature">
        <title>Complex archaea that bridge the gap between prokaryotes and eukaryotes.</title>
        <authorList>
            <person name="Spang A."/>
            <person name="Saw J.H."/>
            <person name="Jorgensen S.L."/>
            <person name="Zaremba-Niedzwiedzka K."/>
            <person name="Martijn J."/>
            <person name="Lind A.E."/>
            <person name="van Eijk R."/>
            <person name="Schleper C."/>
            <person name="Guy L."/>
            <person name="Ettema T.J."/>
        </authorList>
    </citation>
    <scope>NUCLEOTIDE SEQUENCE</scope>
</reference>
<proteinExistence type="predicted"/>